<accession>A0A7R9BHJ1</accession>
<dbReference type="EMBL" id="CAJPEX010000275">
    <property type="protein sequence ID" value="CAG0914785.1"/>
    <property type="molecule type" value="Genomic_DNA"/>
</dbReference>
<gene>
    <name evidence="1" type="ORF">NMOB1V02_LOCUS2458</name>
</gene>
<reference evidence="1" key="1">
    <citation type="submission" date="2020-11" db="EMBL/GenBank/DDBJ databases">
        <authorList>
            <person name="Tran Van P."/>
        </authorList>
    </citation>
    <scope>NUCLEOTIDE SEQUENCE</scope>
</reference>
<evidence type="ECO:0000313" key="2">
    <source>
        <dbReference type="Proteomes" id="UP000678499"/>
    </source>
</evidence>
<sequence>MDVEEFDGILCVNVTDAQPRRRRSIFTISTSSSSSVRNLPNEEHFRSSISRSVSAETCGTSLTGLLESVSQESVKIAGQESCQCVVCPAEVVARNDERFCGSPSSVSQMKWLSLLEMESVLPAFTRCYTKECGAVEEKLEEMMCRVSNLSKDALDCRASFRKVYDRLKHLTKKKRALKEEIERNSEFNELLNGLRGL</sequence>
<dbReference type="AlphaFoldDB" id="A0A7R9BHJ1"/>
<keyword evidence="2" id="KW-1185">Reference proteome</keyword>
<dbReference type="EMBL" id="OA882312">
    <property type="protein sequence ID" value="CAD7274633.1"/>
    <property type="molecule type" value="Genomic_DNA"/>
</dbReference>
<evidence type="ECO:0000313" key="1">
    <source>
        <dbReference type="EMBL" id="CAD7274633.1"/>
    </source>
</evidence>
<name>A0A7R9BHJ1_9CRUS</name>
<dbReference type="Proteomes" id="UP000678499">
    <property type="component" value="Unassembled WGS sequence"/>
</dbReference>
<proteinExistence type="predicted"/>
<organism evidence="1">
    <name type="scientific">Notodromas monacha</name>
    <dbReference type="NCBI Taxonomy" id="399045"/>
    <lineage>
        <taxon>Eukaryota</taxon>
        <taxon>Metazoa</taxon>
        <taxon>Ecdysozoa</taxon>
        <taxon>Arthropoda</taxon>
        <taxon>Crustacea</taxon>
        <taxon>Oligostraca</taxon>
        <taxon>Ostracoda</taxon>
        <taxon>Podocopa</taxon>
        <taxon>Podocopida</taxon>
        <taxon>Cypridocopina</taxon>
        <taxon>Cypridoidea</taxon>
        <taxon>Cyprididae</taxon>
        <taxon>Notodromas</taxon>
    </lineage>
</organism>
<protein>
    <submittedName>
        <fullName evidence="1">Uncharacterized protein</fullName>
    </submittedName>
</protein>